<gene>
    <name evidence="16" type="ordered locus">HCH_05394</name>
</gene>
<dbReference type="eggNOG" id="COG1291">
    <property type="taxonomic scope" value="Bacteria"/>
</dbReference>
<dbReference type="InterPro" id="IPR002898">
    <property type="entry name" value="MotA_ExbB_proton_chnl"/>
</dbReference>
<evidence type="ECO:0000313" key="16">
    <source>
        <dbReference type="EMBL" id="ABC32063.1"/>
    </source>
</evidence>
<dbReference type="PANTHER" id="PTHR30433">
    <property type="entry name" value="CHEMOTAXIS PROTEIN MOTA"/>
    <property type="match status" value="1"/>
</dbReference>
<keyword evidence="10 13" id="KW-1133">Transmembrane helix</keyword>
<keyword evidence="6" id="KW-0997">Cell inner membrane</keyword>
<evidence type="ECO:0000256" key="5">
    <source>
        <dbReference type="ARBA" id="ARBA00022500"/>
    </source>
</evidence>
<keyword evidence="8" id="KW-0283">Flagellar rotation</keyword>
<protein>
    <submittedName>
        <fullName evidence="16">Flagellar motor component</fullName>
    </submittedName>
</protein>
<feature type="transmembrane region" description="Helical" evidence="13">
    <location>
        <begin position="164"/>
        <end position="186"/>
    </location>
</feature>
<dbReference type="OrthoDB" id="9782603at2"/>
<evidence type="ECO:0000256" key="9">
    <source>
        <dbReference type="ARBA" id="ARBA00022781"/>
    </source>
</evidence>
<reference evidence="16 17" key="1">
    <citation type="journal article" date="2005" name="Nucleic Acids Res.">
        <title>Genomic blueprint of Hahella chejuensis, a marine microbe producing an algicidal agent.</title>
        <authorList>
            <person name="Jeong H."/>
            <person name="Yim J.H."/>
            <person name="Lee C."/>
            <person name="Choi S.-H."/>
            <person name="Park Y.K."/>
            <person name="Yoon S.H."/>
            <person name="Hur C.-G."/>
            <person name="Kang H.-Y."/>
            <person name="Kim D."/>
            <person name="Lee H.H."/>
            <person name="Park K.H."/>
            <person name="Park S.-H."/>
            <person name="Park H.-S."/>
            <person name="Lee H.K."/>
            <person name="Oh T.K."/>
            <person name="Kim J.F."/>
        </authorList>
    </citation>
    <scope>NUCLEOTIDE SEQUENCE [LARGE SCALE GENOMIC DNA]</scope>
    <source>
        <strain evidence="16 17">KCTC 2396</strain>
    </source>
</reference>
<dbReference type="EMBL" id="CP000155">
    <property type="protein sequence ID" value="ABC32063.1"/>
    <property type="molecule type" value="Genomic_DNA"/>
</dbReference>
<dbReference type="PROSITE" id="PS01307">
    <property type="entry name" value="MOTA"/>
    <property type="match status" value="1"/>
</dbReference>
<keyword evidence="17" id="KW-1185">Reference proteome</keyword>
<dbReference type="HOGENOM" id="CLU_068213_0_0_6"/>
<evidence type="ECO:0000256" key="13">
    <source>
        <dbReference type="SAM" id="Phobius"/>
    </source>
</evidence>
<dbReference type="Pfam" id="PF20560">
    <property type="entry name" value="MotA_N"/>
    <property type="match status" value="1"/>
</dbReference>
<feature type="domain" description="Motility protein A N-terminal" evidence="15">
    <location>
        <begin position="4"/>
        <end position="93"/>
    </location>
</feature>
<evidence type="ECO:0000256" key="10">
    <source>
        <dbReference type="ARBA" id="ARBA00022989"/>
    </source>
</evidence>
<evidence type="ECO:0000256" key="11">
    <source>
        <dbReference type="ARBA" id="ARBA00023065"/>
    </source>
</evidence>
<dbReference type="Proteomes" id="UP000000238">
    <property type="component" value="Chromosome"/>
</dbReference>
<evidence type="ECO:0000256" key="2">
    <source>
        <dbReference type="ARBA" id="ARBA00008038"/>
    </source>
</evidence>
<dbReference type="Pfam" id="PF01618">
    <property type="entry name" value="MotA_ExbB"/>
    <property type="match status" value="1"/>
</dbReference>
<evidence type="ECO:0000256" key="1">
    <source>
        <dbReference type="ARBA" id="ARBA00004429"/>
    </source>
</evidence>
<dbReference type="GO" id="GO:1902600">
    <property type="term" value="P:proton transmembrane transport"/>
    <property type="evidence" value="ECO:0007669"/>
    <property type="project" value="UniProtKB-KW"/>
</dbReference>
<evidence type="ECO:0000259" key="14">
    <source>
        <dbReference type="Pfam" id="PF01618"/>
    </source>
</evidence>
<feature type="transmembrane region" description="Helical" evidence="13">
    <location>
        <begin position="198"/>
        <end position="220"/>
    </location>
</feature>
<dbReference type="InterPro" id="IPR046786">
    <property type="entry name" value="MotA_N"/>
</dbReference>
<dbReference type="GO" id="GO:0005886">
    <property type="term" value="C:plasma membrane"/>
    <property type="evidence" value="ECO:0007669"/>
    <property type="project" value="UniProtKB-SubCell"/>
</dbReference>
<keyword evidence="3" id="KW-0813">Transport</keyword>
<keyword evidence="7 13" id="KW-0812">Transmembrane</keyword>
<keyword evidence="4" id="KW-1003">Cell membrane</keyword>
<evidence type="ECO:0000256" key="12">
    <source>
        <dbReference type="ARBA" id="ARBA00023136"/>
    </source>
</evidence>
<evidence type="ECO:0000256" key="8">
    <source>
        <dbReference type="ARBA" id="ARBA00022779"/>
    </source>
</evidence>
<evidence type="ECO:0000313" key="17">
    <source>
        <dbReference type="Proteomes" id="UP000000238"/>
    </source>
</evidence>
<dbReference type="RefSeq" id="WP_011399127.1">
    <property type="nucleotide sequence ID" value="NC_007645.1"/>
</dbReference>
<accession>Q2SBB1</accession>
<sequence>MLLILGVIVVLASVLGGYVLSHGELAALWQPFELIIICGAAFGAFLISNPFKVIKQILHTIPKMIMGSPFNRVVYMDLLSLMYDLFDKARRSGVMAIEADVDDPLNSEIFNRYPAIVRMDKLRDFITDYLRIVSTGNMAPHELEGLMDMELETRMQELEKPADAVNRVADALPGFGIVAAVLGIVITMKSLGGPPDELGVHVAAALVGTFLGILAAYGFVGPASHAMHNLAAQEIKAYECVKVSILATMTGLAPQLAIEFGRKALNSDVRPSFQELNDYVRSK</sequence>
<evidence type="ECO:0000256" key="7">
    <source>
        <dbReference type="ARBA" id="ARBA00022692"/>
    </source>
</evidence>
<dbReference type="GO" id="GO:0006935">
    <property type="term" value="P:chemotaxis"/>
    <property type="evidence" value="ECO:0007669"/>
    <property type="project" value="UniProtKB-KW"/>
</dbReference>
<keyword evidence="5" id="KW-0145">Chemotaxis</keyword>
<keyword evidence="11" id="KW-0406">Ion transport</keyword>
<keyword evidence="12 13" id="KW-0472">Membrane</keyword>
<evidence type="ECO:0000256" key="3">
    <source>
        <dbReference type="ARBA" id="ARBA00022448"/>
    </source>
</evidence>
<dbReference type="STRING" id="349521.HCH_05394"/>
<dbReference type="GO" id="GO:0071978">
    <property type="term" value="P:bacterial-type flagellum-dependent swarming motility"/>
    <property type="evidence" value="ECO:0007669"/>
    <property type="project" value="InterPro"/>
</dbReference>
<proteinExistence type="inferred from homology"/>
<comment type="similarity">
    <text evidence="2">Belongs to the MotA family.</text>
</comment>
<evidence type="ECO:0000256" key="6">
    <source>
        <dbReference type="ARBA" id="ARBA00022519"/>
    </source>
</evidence>
<dbReference type="NCBIfam" id="TIGR03818">
    <property type="entry name" value="MotA1"/>
    <property type="match status" value="1"/>
</dbReference>
<keyword evidence="16" id="KW-0969">Cilium</keyword>
<keyword evidence="16" id="KW-0966">Cell projection</keyword>
<feature type="domain" description="MotA/TolQ/ExbB proton channel" evidence="14">
    <location>
        <begin position="135"/>
        <end position="239"/>
    </location>
</feature>
<keyword evidence="9" id="KW-0375">Hydrogen ion transport</keyword>
<dbReference type="KEGG" id="hch:HCH_05394"/>
<dbReference type="InterPro" id="IPR047055">
    <property type="entry name" value="MotA-like"/>
</dbReference>
<dbReference type="PANTHER" id="PTHR30433:SF4">
    <property type="entry name" value="MOTILITY PROTEIN A"/>
    <property type="match status" value="1"/>
</dbReference>
<evidence type="ECO:0000259" key="15">
    <source>
        <dbReference type="Pfam" id="PF20560"/>
    </source>
</evidence>
<dbReference type="AlphaFoldDB" id="Q2SBB1"/>
<name>Q2SBB1_HAHCH</name>
<dbReference type="InterPro" id="IPR000540">
    <property type="entry name" value="Flag_MotA_CS"/>
</dbReference>
<organism evidence="16 17">
    <name type="scientific">Hahella chejuensis (strain KCTC 2396)</name>
    <dbReference type="NCBI Taxonomy" id="349521"/>
    <lineage>
        <taxon>Bacteria</taxon>
        <taxon>Pseudomonadati</taxon>
        <taxon>Pseudomonadota</taxon>
        <taxon>Gammaproteobacteria</taxon>
        <taxon>Oceanospirillales</taxon>
        <taxon>Hahellaceae</taxon>
        <taxon>Hahella</taxon>
    </lineage>
</organism>
<dbReference type="InterPro" id="IPR022522">
    <property type="entry name" value="Flagellar_motor_stator_MotA"/>
</dbReference>
<feature type="transmembrane region" description="Helical" evidence="13">
    <location>
        <begin position="26"/>
        <end position="47"/>
    </location>
</feature>
<comment type="subcellular location">
    <subcellularLocation>
        <location evidence="1">Cell inner membrane</location>
        <topology evidence="1">Multi-pass membrane protein</topology>
    </subcellularLocation>
</comment>
<keyword evidence="16" id="KW-0282">Flagellum</keyword>
<evidence type="ECO:0000256" key="4">
    <source>
        <dbReference type="ARBA" id="ARBA00022475"/>
    </source>
</evidence>